<name>A0A9P5U1D5_9AGAR</name>
<feature type="region of interest" description="Disordered" evidence="2">
    <location>
        <begin position="220"/>
        <end position="251"/>
    </location>
</feature>
<sequence>MSNPTSLPLVVPMPVAGTNDAPFFEGKDTERYLKKILQHGAKAGIRNNDELVDYILDYCNTEVYESIQYLPAFDPEVTTKTWALSSQRLIRLYRANNTPKDVSVEDLKQYCAAAYFNHPFECTADVDEYQMGFLKLSSALMKRGRLTETYANELFITGIPKHLTGWIITRVPEQNQTISNPPAIDIVVDLLYKRLGKDSIDWNPYDTTIRKHDSAMKKVHFDDSENSIRSRTDPVEDQRPQPQYIPDSKSTKDEVDHIANQLRDLRLSMAEQSQQTLIARRVDPPLNATSRSEIEQLNQQLREMQQTMAQLRQQTPLPGTNTGYGPATCFTCGKVHPDPFKPSRCPVMPELVSEGLVKFDSETKRYNLPDGNSLPRVPKGESGGIARILRAAKANSSMGGSRDVPPHAVGSTRHASFSYDGMPVFSGDAYAVSSLEESEEYFDNEEEFYQHVYDSRIFEANSFPQLRSGRNTDNRFDPHSQRGRPQHDRSTTNVPVPTVPRPPVVTPPTSTATPPVTQKRLPAQLPTPSTSKVEDIRPPEGDVTMADPPPPTPMKKAPTSVPKPPNPINREDGWKTSLPAKNPKTDSKPTEKALPPGQHFKFTSEIQEKGNTMDIAKKIWDTTVTVSVKDLISASLDLQRHFADMTRTKQKYVNTADSHKATYDLSSDRMYEYKERTHLVEDLEIIADRDDLEAISSYLV</sequence>
<dbReference type="EMBL" id="JADNRY010000177">
    <property type="protein sequence ID" value="KAF9062269.1"/>
    <property type="molecule type" value="Genomic_DNA"/>
</dbReference>
<feature type="compositionally biased region" description="Basic and acidic residues" evidence="2">
    <location>
        <begin position="470"/>
        <end position="490"/>
    </location>
</feature>
<evidence type="ECO:0000313" key="4">
    <source>
        <dbReference type="EMBL" id="KAF9062269.1"/>
    </source>
</evidence>
<evidence type="ECO:0000259" key="3">
    <source>
        <dbReference type="Pfam" id="PF13352"/>
    </source>
</evidence>
<protein>
    <recommendedName>
        <fullName evidence="3">DUF4100 domain-containing protein</fullName>
    </recommendedName>
</protein>
<dbReference type="AlphaFoldDB" id="A0A9P5U1D5"/>
<feature type="compositionally biased region" description="Pro residues" evidence="2">
    <location>
        <begin position="497"/>
        <end position="506"/>
    </location>
</feature>
<feature type="compositionally biased region" description="Basic and acidic residues" evidence="2">
    <location>
        <begin position="220"/>
        <end position="239"/>
    </location>
</feature>
<feature type="region of interest" description="Disordered" evidence="2">
    <location>
        <begin position="464"/>
        <end position="597"/>
    </location>
</feature>
<evidence type="ECO:0000256" key="2">
    <source>
        <dbReference type="SAM" id="MobiDB-lite"/>
    </source>
</evidence>
<dbReference type="Proteomes" id="UP000772434">
    <property type="component" value="Unassembled WGS sequence"/>
</dbReference>
<keyword evidence="5" id="KW-1185">Reference proteome</keyword>
<dbReference type="InterPro" id="IPR025165">
    <property type="entry name" value="DUF4100"/>
</dbReference>
<feature type="coiled-coil region" evidence="1">
    <location>
        <begin position="287"/>
        <end position="314"/>
    </location>
</feature>
<feature type="domain" description="DUF4100" evidence="3">
    <location>
        <begin position="365"/>
        <end position="654"/>
    </location>
</feature>
<dbReference type="OrthoDB" id="5535068at2759"/>
<keyword evidence="1" id="KW-0175">Coiled coil</keyword>
<organism evidence="4 5">
    <name type="scientific">Rhodocollybia butyracea</name>
    <dbReference type="NCBI Taxonomy" id="206335"/>
    <lineage>
        <taxon>Eukaryota</taxon>
        <taxon>Fungi</taxon>
        <taxon>Dikarya</taxon>
        <taxon>Basidiomycota</taxon>
        <taxon>Agaricomycotina</taxon>
        <taxon>Agaricomycetes</taxon>
        <taxon>Agaricomycetidae</taxon>
        <taxon>Agaricales</taxon>
        <taxon>Marasmiineae</taxon>
        <taxon>Omphalotaceae</taxon>
        <taxon>Rhodocollybia</taxon>
    </lineage>
</organism>
<proteinExistence type="predicted"/>
<gene>
    <name evidence="4" type="ORF">BDP27DRAFT_1368980</name>
</gene>
<evidence type="ECO:0000256" key="1">
    <source>
        <dbReference type="SAM" id="Coils"/>
    </source>
</evidence>
<dbReference type="Pfam" id="PF13352">
    <property type="entry name" value="DUF4100"/>
    <property type="match status" value="1"/>
</dbReference>
<feature type="compositionally biased region" description="Low complexity" evidence="2">
    <location>
        <begin position="507"/>
        <end position="517"/>
    </location>
</feature>
<reference evidence="4" key="1">
    <citation type="submission" date="2020-11" db="EMBL/GenBank/DDBJ databases">
        <authorList>
            <consortium name="DOE Joint Genome Institute"/>
            <person name="Ahrendt S."/>
            <person name="Riley R."/>
            <person name="Andreopoulos W."/>
            <person name="Labutti K."/>
            <person name="Pangilinan J."/>
            <person name="Ruiz-Duenas F.J."/>
            <person name="Barrasa J.M."/>
            <person name="Sanchez-Garcia M."/>
            <person name="Camarero S."/>
            <person name="Miyauchi S."/>
            <person name="Serrano A."/>
            <person name="Linde D."/>
            <person name="Babiker R."/>
            <person name="Drula E."/>
            <person name="Ayuso-Fernandez I."/>
            <person name="Pacheco R."/>
            <person name="Padilla G."/>
            <person name="Ferreira P."/>
            <person name="Barriuso J."/>
            <person name="Kellner H."/>
            <person name="Castanera R."/>
            <person name="Alfaro M."/>
            <person name="Ramirez L."/>
            <person name="Pisabarro A.G."/>
            <person name="Kuo A."/>
            <person name="Tritt A."/>
            <person name="Lipzen A."/>
            <person name="He G."/>
            <person name="Yan M."/>
            <person name="Ng V."/>
            <person name="Cullen D."/>
            <person name="Martin F."/>
            <person name="Rosso M.-N."/>
            <person name="Henrissat B."/>
            <person name="Hibbett D."/>
            <person name="Martinez A.T."/>
            <person name="Grigoriev I.V."/>
        </authorList>
    </citation>
    <scope>NUCLEOTIDE SEQUENCE</scope>
    <source>
        <strain evidence="4">AH 40177</strain>
    </source>
</reference>
<evidence type="ECO:0000313" key="5">
    <source>
        <dbReference type="Proteomes" id="UP000772434"/>
    </source>
</evidence>
<comment type="caution">
    <text evidence="4">The sequence shown here is derived from an EMBL/GenBank/DDBJ whole genome shotgun (WGS) entry which is preliminary data.</text>
</comment>
<accession>A0A9P5U1D5</accession>